<dbReference type="CDD" id="cd00167">
    <property type="entry name" value="SANT"/>
    <property type="match status" value="2"/>
</dbReference>
<evidence type="ECO:0000256" key="4">
    <source>
        <dbReference type="SAM" id="MobiDB-lite"/>
    </source>
</evidence>
<dbReference type="InterPro" id="IPR001005">
    <property type="entry name" value="SANT/Myb"/>
</dbReference>
<dbReference type="GeneID" id="92180399"/>
<dbReference type="InterPro" id="IPR017930">
    <property type="entry name" value="Myb_dom"/>
</dbReference>
<dbReference type="PROSITE" id="PS50090">
    <property type="entry name" value="MYB_LIKE"/>
    <property type="match status" value="2"/>
</dbReference>
<sequence length="562" mass="63764">MMESFERQLVSLGLPLPDGPTGLSSGKRKRSREEKERRKEEKRRKREVAGDEQVGKVRPQQGVESAQVTPKAKVTEHDEDVNKPREHKKRRKTDQVGQSASTPDLDDSTNAKTAAVPATPHEKEDRNSEAESHNDPPATQLKTLSQAGIVGSTKKQQQPSTSAHPRAESSAASKTNLTTSINPFQGKRTRRANSSSQEGGKLSDSLLTAQLRTPEAMNDWLASNFIKKSELLRLEKEGILKLKKGKFTETEKAAMRKALGLYQKLNRMDDDELVNRIMTKTREKSDDREESRNFWMDVAAAVPGRPIPYVQAYLRRAYDPKGHKGKWLPDEDAMLVRAYDLHPNEWSKISDIVERTTHDCRDRWTKELQHRDTRSTGHWTEEEERKLVECVKNANRSLGQEELSSNDIAWDVVVQEMGGIRSVTQCRVKWRDGLLPRELRKGKGKKDKENAGAPMKVVKRIQQLGIKSEEGINWEVVSDCAELADLSVKQVRNAFANTKRSVLRRRKDADKDFEDLLPLMHDRALKNRGSQEAKPTSRKSKEMISSEDDRSDSEVDHAEGEL</sequence>
<keyword evidence="8" id="KW-1185">Reference proteome</keyword>
<feature type="compositionally biased region" description="Polar residues" evidence="4">
    <location>
        <begin position="153"/>
        <end position="163"/>
    </location>
</feature>
<name>A0AAW0Z1I0_9TREE</name>
<feature type="domain" description="Myb-like" evidence="5">
    <location>
        <begin position="319"/>
        <end position="368"/>
    </location>
</feature>
<evidence type="ECO:0008006" key="9">
    <source>
        <dbReference type="Google" id="ProtNLM"/>
    </source>
</evidence>
<keyword evidence="3" id="KW-0539">Nucleus</keyword>
<protein>
    <recommendedName>
        <fullName evidence="9">RNA polymerase I termination factor</fullName>
    </recommendedName>
</protein>
<dbReference type="PANTHER" id="PTHR46380">
    <property type="entry name" value="CYCLIN-D-BINDING MYB-LIKE TRANSCRIPTION FACTOR 1"/>
    <property type="match status" value="1"/>
</dbReference>
<dbReference type="Gene3D" id="1.10.10.60">
    <property type="entry name" value="Homeodomain-like"/>
    <property type="match status" value="2"/>
</dbReference>
<feature type="region of interest" description="Disordered" evidence="4">
    <location>
        <begin position="1"/>
        <end position="204"/>
    </location>
</feature>
<dbReference type="SUPFAM" id="SSF46689">
    <property type="entry name" value="Homeodomain-like"/>
    <property type="match status" value="2"/>
</dbReference>
<dbReference type="GO" id="GO:0005634">
    <property type="term" value="C:nucleus"/>
    <property type="evidence" value="ECO:0007669"/>
    <property type="project" value="UniProtKB-SubCell"/>
</dbReference>
<gene>
    <name evidence="7" type="ORF">IAR55_003141</name>
</gene>
<feature type="domain" description="Myb-like" evidence="5">
    <location>
        <begin position="371"/>
        <end position="434"/>
    </location>
</feature>
<evidence type="ECO:0000259" key="6">
    <source>
        <dbReference type="PROSITE" id="PS51294"/>
    </source>
</evidence>
<dbReference type="InterPro" id="IPR009057">
    <property type="entry name" value="Homeodomain-like_sf"/>
</dbReference>
<feature type="compositionally biased region" description="Basic and acidic residues" evidence="4">
    <location>
        <begin position="73"/>
        <end position="84"/>
    </location>
</feature>
<comment type="subcellular location">
    <subcellularLocation>
        <location evidence="1">Nucleus</location>
    </subcellularLocation>
</comment>
<dbReference type="GO" id="GO:0003700">
    <property type="term" value="F:DNA-binding transcription factor activity"/>
    <property type="evidence" value="ECO:0007669"/>
    <property type="project" value="TreeGrafter"/>
</dbReference>
<feature type="compositionally biased region" description="Polar residues" evidence="4">
    <location>
        <begin position="95"/>
        <end position="112"/>
    </location>
</feature>
<evidence type="ECO:0000256" key="3">
    <source>
        <dbReference type="ARBA" id="ARBA00023242"/>
    </source>
</evidence>
<dbReference type="PROSITE" id="PS51294">
    <property type="entry name" value="HTH_MYB"/>
    <property type="match status" value="1"/>
</dbReference>
<dbReference type="EMBL" id="JBCAWK010000005">
    <property type="protein sequence ID" value="KAK8858910.1"/>
    <property type="molecule type" value="Genomic_DNA"/>
</dbReference>
<evidence type="ECO:0000313" key="8">
    <source>
        <dbReference type="Proteomes" id="UP001388673"/>
    </source>
</evidence>
<evidence type="ECO:0000256" key="1">
    <source>
        <dbReference type="ARBA" id="ARBA00004123"/>
    </source>
</evidence>
<dbReference type="KEGG" id="kne:92180399"/>
<dbReference type="RefSeq" id="XP_066803751.1">
    <property type="nucleotide sequence ID" value="XM_066946250.1"/>
</dbReference>
<dbReference type="Proteomes" id="UP001388673">
    <property type="component" value="Unassembled WGS sequence"/>
</dbReference>
<feature type="compositionally biased region" description="Basic and acidic residues" evidence="4">
    <location>
        <begin position="520"/>
        <end position="531"/>
    </location>
</feature>
<evidence type="ECO:0000256" key="2">
    <source>
        <dbReference type="ARBA" id="ARBA00023125"/>
    </source>
</evidence>
<organism evidence="7 8">
    <name type="scientific">Kwoniella newhampshirensis</name>
    <dbReference type="NCBI Taxonomy" id="1651941"/>
    <lineage>
        <taxon>Eukaryota</taxon>
        <taxon>Fungi</taxon>
        <taxon>Dikarya</taxon>
        <taxon>Basidiomycota</taxon>
        <taxon>Agaricomycotina</taxon>
        <taxon>Tremellomycetes</taxon>
        <taxon>Tremellales</taxon>
        <taxon>Cryptococcaceae</taxon>
        <taxon>Kwoniella</taxon>
    </lineage>
</organism>
<accession>A0AAW0Z1I0</accession>
<feature type="region of interest" description="Disordered" evidence="4">
    <location>
        <begin position="520"/>
        <end position="562"/>
    </location>
</feature>
<dbReference type="PANTHER" id="PTHR46380:SF2">
    <property type="entry name" value="CYCLIN-D-BINDING MYB-LIKE TRANSCRIPTION FACTOR 1"/>
    <property type="match status" value="1"/>
</dbReference>
<comment type="caution">
    <text evidence="7">The sequence shown here is derived from an EMBL/GenBank/DDBJ whole genome shotgun (WGS) entry which is preliminary data.</text>
</comment>
<dbReference type="AlphaFoldDB" id="A0AAW0Z1I0"/>
<reference evidence="7 8" key="1">
    <citation type="journal article" date="2024" name="bioRxiv">
        <title>Comparative genomics of Cryptococcus and Kwoniella reveals pathogenesis evolution and contrasting karyotype dynamics via intercentromeric recombination or chromosome fusion.</title>
        <authorList>
            <person name="Coelho M.A."/>
            <person name="David-Palma M."/>
            <person name="Shea T."/>
            <person name="Bowers K."/>
            <person name="McGinley-Smith S."/>
            <person name="Mohammad A.W."/>
            <person name="Gnirke A."/>
            <person name="Yurkov A.M."/>
            <person name="Nowrousian M."/>
            <person name="Sun S."/>
            <person name="Cuomo C.A."/>
            <person name="Heitman J."/>
        </authorList>
    </citation>
    <scope>NUCLEOTIDE SEQUENCE [LARGE SCALE GENOMIC DNA]</scope>
    <source>
        <strain evidence="7 8">CBS 13917</strain>
    </source>
</reference>
<dbReference type="Pfam" id="PF13921">
    <property type="entry name" value="Myb_DNA-bind_6"/>
    <property type="match status" value="1"/>
</dbReference>
<feature type="compositionally biased region" description="Basic and acidic residues" evidence="4">
    <location>
        <begin position="539"/>
        <end position="562"/>
    </location>
</feature>
<evidence type="ECO:0000313" key="7">
    <source>
        <dbReference type="EMBL" id="KAK8858910.1"/>
    </source>
</evidence>
<evidence type="ECO:0000259" key="5">
    <source>
        <dbReference type="PROSITE" id="PS50090"/>
    </source>
</evidence>
<dbReference type="GO" id="GO:0000976">
    <property type="term" value="F:transcription cis-regulatory region binding"/>
    <property type="evidence" value="ECO:0007669"/>
    <property type="project" value="TreeGrafter"/>
</dbReference>
<feature type="compositionally biased region" description="Polar residues" evidence="4">
    <location>
        <begin position="170"/>
        <end position="183"/>
    </location>
</feature>
<feature type="compositionally biased region" description="Basic and acidic residues" evidence="4">
    <location>
        <begin position="120"/>
        <end position="134"/>
    </location>
</feature>
<feature type="compositionally biased region" description="Low complexity" evidence="4">
    <location>
        <begin position="11"/>
        <end position="25"/>
    </location>
</feature>
<keyword evidence="2" id="KW-0238">DNA-binding</keyword>
<dbReference type="SMART" id="SM00717">
    <property type="entry name" value="SANT"/>
    <property type="match status" value="3"/>
</dbReference>
<feature type="domain" description="HTH myb-type" evidence="6">
    <location>
        <begin position="319"/>
        <end position="372"/>
    </location>
</feature>
<dbReference type="InterPro" id="IPR051651">
    <property type="entry name" value="DMTF1_DNA-bind_reg"/>
</dbReference>
<proteinExistence type="predicted"/>